<keyword evidence="5" id="KW-1185">Reference proteome</keyword>
<keyword evidence="2" id="KW-0479">Metal-binding</keyword>
<dbReference type="Proteomes" id="UP000050525">
    <property type="component" value="Unassembled WGS sequence"/>
</dbReference>
<dbReference type="AlphaFoldDB" id="A0A151M7Y6"/>
<reference evidence="4 5" key="1">
    <citation type="journal article" date="2012" name="Genome Biol.">
        <title>Sequencing three crocodilian genomes to illuminate the evolution of archosaurs and amniotes.</title>
        <authorList>
            <person name="St John J.A."/>
            <person name="Braun E.L."/>
            <person name="Isberg S.R."/>
            <person name="Miles L.G."/>
            <person name="Chong A.Y."/>
            <person name="Gongora J."/>
            <person name="Dalzell P."/>
            <person name="Moran C."/>
            <person name="Bed'hom B."/>
            <person name="Abzhanov A."/>
            <person name="Burgess S.C."/>
            <person name="Cooksey A.M."/>
            <person name="Castoe T.A."/>
            <person name="Crawford N.G."/>
            <person name="Densmore L.D."/>
            <person name="Drew J.C."/>
            <person name="Edwards S.V."/>
            <person name="Faircloth B.C."/>
            <person name="Fujita M.K."/>
            <person name="Greenwold M.J."/>
            <person name="Hoffmann F.G."/>
            <person name="Howard J.M."/>
            <person name="Iguchi T."/>
            <person name="Janes D.E."/>
            <person name="Khan S.Y."/>
            <person name="Kohno S."/>
            <person name="de Koning A.J."/>
            <person name="Lance S.L."/>
            <person name="McCarthy F.M."/>
            <person name="McCormack J.E."/>
            <person name="Merchant M.E."/>
            <person name="Peterson D.G."/>
            <person name="Pollock D.D."/>
            <person name="Pourmand N."/>
            <person name="Raney B.J."/>
            <person name="Roessler K.A."/>
            <person name="Sanford J.R."/>
            <person name="Sawyer R.H."/>
            <person name="Schmidt C.J."/>
            <person name="Triplett E.W."/>
            <person name="Tuberville T.D."/>
            <person name="Venegas-Anaya M."/>
            <person name="Howard J.T."/>
            <person name="Jarvis E.D."/>
            <person name="Guillette L.J.Jr."/>
            <person name="Glenn T.C."/>
            <person name="Green R.E."/>
            <person name="Ray D.A."/>
        </authorList>
    </citation>
    <scope>NUCLEOTIDE SEQUENCE [LARGE SCALE GENOMIC DNA]</scope>
    <source>
        <strain evidence="4">KSC_2009_1</strain>
    </source>
</reference>
<comment type="cofactor">
    <cofactor evidence="1">
        <name>a divalent metal cation</name>
        <dbReference type="ChEBI" id="CHEBI:60240"/>
    </cofactor>
</comment>
<sequence length="194" mass="21332">MHQTIPMEAQVAITLLKLAISTNLQYIIDLFGVGKATLGEARLEVCDTLQDMLGHTLLQVANSLEVVVGFRAIDFLQCIGALDGIYLSITCPPCMDHPYYSQQGFHSIMLQAVVDHWVAFTNICSGWTGSANNTQIFQNSALPALIESSHFVPGILDLQLSNKTILPLLIGDPSYLLLPWPYSSQLNPQQAQFN</sequence>
<dbReference type="InterPro" id="IPR027806">
    <property type="entry name" value="HARBI1_dom"/>
</dbReference>
<dbReference type="EMBL" id="AKHW03006358">
    <property type="protein sequence ID" value="KYO20615.1"/>
    <property type="molecule type" value="Genomic_DNA"/>
</dbReference>
<proteinExistence type="predicted"/>
<dbReference type="STRING" id="8496.A0A151M7Y6"/>
<evidence type="ECO:0000256" key="2">
    <source>
        <dbReference type="ARBA" id="ARBA00022723"/>
    </source>
</evidence>
<dbReference type="GO" id="GO:0046872">
    <property type="term" value="F:metal ion binding"/>
    <property type="evidence" value="ECO:0007669"/>
    <property type="project" value="UniProtKB-KW"/>
</dbReference>
<name>A0A151M7Y6_ALLMI</name>
<dbReference type="Pfam" id="PF13359">
    <property type="entry name" value="DDE_Tnp_4"/>
    <property type="match status" value="1"/>
</dbReference>
<evidence type="ECO:0000313" key="4">
    <source>
        <dbReference type="EMBL" id="KYO20615.1"/>
    </source>
</evidence>
<evidence type="ECO:0000259" key="3">
    <source>
        <dbReference type="Pfam" id="PF13359"/>
    </source>
</evidence>
<organism evidence="4 5">
    <name type="scientific">Alligator mississippiensis</name>
    <name type="common">American alligator</name>
    <dbReference type="NCBI Taxonomy" id="8496"/>
    <lineage>
        <taxon>Eukaryota</taxon>
        <taxon>Metazoa</taxon>
        <taxon>Chordata</taxon>
        <taxon>Craniata</taxon>
        <taxon>Vertebrata</taxon>
        <taxon>Euteleostomi</taxon>
        <taxon>Archelosauria</taxon>
        <taxon>Archosauria</taxon>
        <taxon>Crocodylia</taxon>
        <taxon>Alligatoridae</taxon>
        <taxon>Alligatorinae</taxon>
        <taxon>Alligator</taxon>
    </lineage>
</organism>
<accession>A0A151M7Y6</accession>
<evidence type="ECO:0000256" key="1">
    <source>
        <dbReference type="ARBA" id="ARBA00001968"/>
    </source>
</evidence>
<gene>
    <name evidence="4" type="ORF">Y1Q_0012515</name>
</gene>
<evidence type="ECO:0000313" key="5">
    <source>
        <dbReference type="Proteomes" id="UP000050525"/>
    </source>
</evidence>
<protein>
    <recommendedName>
        <fullName evidence="3">DDE Tnp4 domain-containing protein</fullName>
    </recommendedName>
</protein>
<feature type="domain" description="DDE Tnp4" evidence="3">
    <location>
        <begin position="82"/>
        <end position="194"/>
    </location>
</feature>
<comment type="caution">
    <text evidence="4">The sequence shown here is derived from an EMBL/GenBank/DDBJ whole genome shotgun (WGS) entry which is preliminary data.</text>
</comment>